<protein>
    <submittedName>
        <fullName evidence="4">RNA-binding S4 domain-containing protein</fullName>
    </submittedName>
</protein>
<evidence type="ECO:0000313" key="5">
    <source>
        <dbReference type="Proteomes" id="UP000709466"/>
    </source>
</evidence>
<comment type="caution">
    <text evidence="4">The sequence shown here is derived from an EMBL/GenBank/DDBJ whole genome shotgun (WGS) entry which is preliminary data.</text>
</comment>
<keyword evidence="1" id="KW-0694">RNA-binding</keyword>
<dbReference type="Gene3D" id="3.10.290.10">
    <property type="entry name" value="RNA-binding S4 domain"/>
    <property type="match status" value="1"/>
</dbReference>
<feature type="domain" description="RNA-binding S4" evidence="3">
    <location>
        <begin position="9"/>
        <end position="74"/>
    </location>
</feature>
<evidence type="ECO:0000256" key="2">
    <source>
        <dbReference type="SAM" id="MobiDB-lite"/>
    </source>
</evidence>
<feature type="region of interest" description="Disordered" evidence="2">
    <location>
        <begin position="78"/>
        <end position="129"/>
    </location>
</feature>
<dbReference type="InterPro" id="IPR002942">
    <property type="entry name" value="S4_RNA-bd"/>
</dbReference>
<dbReference type="InterPro" id="IPR036986">
    <property type="entry name" value="S4_RNA-bd_sf"/>
</dbReference>
<dbReference type="EMBL" id="JAATOP010000001">
    <property type="protein sequence ID" value="NIY71130.1"/>
    <property type="molecule type" value="Genomic_DNA"/>
</dbReference>
<sequence>MTDAPRPTIRVDKWLWHARFFKTRTLAASVVSAGKVRVDGQPISKPARAVGPDNVLTFPQGKEIRVVRIIACGERRGPAPEAQSLYEDKTVWSEKSPSNPSFDGKGRPGKRERRNMASHGQLDDPFSLE</sequence>
<gene>
    <name evidence="4" type="ORF">HCZ30_01625</name>
</gene>
<name>A0ABX0VTL9_9RHOB</name>
<reference evidence="4 5" key="1">
    <citation type="submission" date="2020-03" db="EMBL/GenBank/DDBJ databases">
        <title>Bacterial isolates of synthetic phycosphere.</title>
        <authorList>
            <person name="Fu H."/>
            <person name="Moran M.A."/>
        </authorList>
    </citation>
    <scope>NUCLEOTIDE SEQUENCE [LARGE SCALE GENOMIC DNA]</scope>
    <source>
        <strain evidence="4 5">HF1</strain>
    </source>
</reference>
<dbReference type="SMART" id="SM00363">
    <property type="entry name" value="S4"/>
    <property type="match status" value="1"/>
</dbReference>
<keyword evidence="5" id="KW-1185">Reference proteome</keyword>
<dbReference type="CDD" id="cd00165">
    <property type="entry name" value="S4"/>
    <property type="match status" value="1"/>
</dbReference>
<proteinExistence type="predicted"/>
<accession>A0ABX0VTL9</accession>
<organism evidence="4 5">
    <name type="scientific">Marivivens donghaensis</name>
    <dbReference type="NCBI Taxonomy" id="1699413"/>
    <lineage>
        <taxon>Bacteria</taxon>
        <taxon>Pseudomonadati</taxon>
        <taxon>Pseudomonadota</taxon>
        <taxon>Alphaproteobacteria</taxon>
        <taxon>Rhodobacterales</taxon>
        <taxon>Paracoccaceae</taxon>
        <taxon>Marivivens group</taxon>
        <taxon>Marivivens</taxon>
    </lineage>
</organism>
<evidence type="ECO:0000313" key="4">
    <source>
        <dbReference type="EMBL" id="NIY71130.1"/>
    </source>
</evidence>
<evidence type="ECO:0000256" key="1">
    <source>
        <dbReference type="PROSITE-ProRule" id="PRU00182"/>
    </source>
</evidence>
<dbReference type="Pfam" id="PF01479">
    <property type="entry name" value="S4"/>
    <property type="match status" value="1"/>
</dbReference>
<dbReference type="PROSITE" id="PS50889">
    <property type="entry name" value="S4"/>
    <property type="match status" value="1"/>
</dbReference>
<dbReference type="Proteomes" id="UP000709466">
    <property type="component" value="Unassembled WGS sequence"/>
</dbReference>
<evidence type="ECO:0000259" key="3">
    <source>
        <dbReference type="SMART" id="SM00363"/>
    </source>
</evidence>
<dbReference type="RefSeq" id="WP_167636015.1">
    <property type="nucleotide sequence ID" value="NZ_JAATOP010000001.1"/>
</dbReference>
<dbReference type="SUPFAM" id="SSF55174">
    <property type="entry name" value="Alpha-L RNA-binding motif"/>
    <property type="match status" value="1"/>
</dbReference>